<proteinExistence type="predicted"/>
<accession>A0ABS4BTP0</accession>
<keyword evidence="2" id="KW-1185">Reference proteome</keyword>
<comment type="caution">
    <text evidence="1">The sequence shown here is derived from an EMBL/GenBank/DDBJ whole genome shotgun (WGS) entry which is preliminary data.</text>
</comment>
<name>A0ABS4BTP0_9FLAO</name>
<protein>
    <recommendedName>
        <fullName evidence="3">Lipocalin-like protein</fullName>
    </recommendedName>
</protein>
<gene>
    <name evidence="1" type="ORF">J8H85_08940</name>
</gene>
<evidence type="ECO:0000313" key="1">
    <source>
        <dbReference type="EMBL" id="MBP0903954.1"/>
    </source>
</evidence>
<organism evidence="1 2">
    <name type="scientific">Mariniflexile gromovii</name>
    <dbReference type="NCBI Taxonomy" id="362523"/>
    <lineage>
        <taxon>Bacteria</taxon>
        <taxon>Pseudomonadati</taxon>
        <taxon>Bacteroidota</taxon>
        <taxon>Flavobacteriia</taxon>
        <taxon>Flavobacteriales</taxon>
        <taxon>Flavobacteriaceae</taxon>
        <taxon>Mariniflexile</taxon>
    </lineage>
</organism>
<evidence type="ECO:0008006" key="3">
    <source>
        <dbReference type="Google" id="ProtNLM"/>
    </source>
</evidence>
<sequence>MKYTIIIAFLSFVTLTNCSLEGDNEIKDQVYKTYWHLTNVSGGIAGVDNDFDLDKIIWTFNEDTNKLVVNNTNTTDVEDGLDTGNYTYSITEIKGEGEKVDLFLTVESNEFGKLTFDATELVIDQNITTNGTGADGFIYTFKRVVIFEDAE</sequence>
<dbReference type="Proteomes" id="UP000670776">
    <property type="component" value="Unassembled WGS sequence"/>
</dbReference>
<dbReference type="RefSeq" id="WP_209654740.1">
    <property type="nucleotide sequence ID" value="NZ_JAGJCB010000007.1"/>
</dbReference>
<dbReference type="EMBL" id="JAGJCB010000007">
    <property type="protein sequence ID" value="MBP0903954.1"/>
    <property type="molecule type" value="Genomic_DNA"/>
</dbReference>
<evidence type="ECO:0000313" key="2">
    <source>
        <dbReference type="Proteomes" id="UP000670776"/>
    </source>
</evidence>
<reference evidence="1 2" key="1">
    <citation type="submission" date="2021-04" db="EMBL/GenBank/DDBJ databases">
        <title>Mariniflexile gromovii gen. nov., sp. nov., a gliding bacterium isolated from the sea urchin Strongylocentrotus intermedius.</title>
        <authorList>
            <person name="Ko S."/>
            <person name="Le V."/>
            <person name="Ahn C.-Y."/>
            <person name="Oh H.-M."/>
        </authorList>
    </citation>
    <scope>NUCLEOTIDE SEQUENCE [LARGE SCALE GENOMIC DNA]</scope>
    <source>
        <strain evidence="1 2">KCTC 12570</strain>
    </source>
</reference>